<dbReference type="KEGG" id="rjg:CCGE525_25300"/>
<keyword evidence="1" id="KW-0614">Plasmid</keyword>
<gene>
    <name evidence="1" type="ORF">CCGE525_25300</name>
</gene>
<sequence length="76" mass="8373">MSITCPICEAEAEEKLPRVSDRVEIICPMCLRFGITTSALAIVSHRLPEDRHAALYHARAIAVQDENLPLITAGML</sequence>
<keyword evidence="2" id="KW-1185">Reference proteome</keyword>
<protein>
    <submittedName>
        <fullName evidence="1">Uncharacterized protein</fullName>
    </submittedName>
</protein>
<dbReference type="AlphaFoldDB" id="A0A387FUA7"/>
<name>A0A387FUA7_9HYPH</name>
<geneLocation type="plasmid" evidence="2">
    <name>prccge525c</name>
</geneLocation>
<dbReference type="EMBL" id="CP032695">
    <property type="protein sequence ID" value="AYG62158.1"/>
    <property type="molecule type" value="Genomic_DNA"/>
</dbReference>
<reference evidence="1 2" key="1">
    <citation type="submission" date="2018-10" db="EMBL/GenBank/DDBJ databases">
        <title>Rhizobium etli, R. leguminosarum and a new Rhizobium genospecies from Phaseolus dumosus.</title>
        <authorList>
            <person name="Ramirez-Puebla S.T."/>
            <person name="Rogel-Hernandez M.A."/>
            <person name="Guerrero G."/>
            <person name="Ormeno-Orrillo E."/>
            <person name="Martinez-Romero J.C."/>
            <person name="Negrete-Yankelevich S."/>
            <person name="Martinez-Romero E."/>
        </authorList>
    </citation>
    <scope>NUCLEOTIDE SEQUENCE [LARGE SCALE GENOMIC DNA]</scope>
    <source>
        <strain evidence="1 2">CCGE525</strain>
        <plasmid evidence="2">prccge525c</plasmid>
    </source>
</reference>
<dbReference type="OrthoDB" id="8378554at2"/>
<evidence type="ECO:0000313" key="2">
    <source>
        <dbReference type="Proteomes" id="UP000282195"/>
    </source>
</evidence>
<organism evidence="1 2">
    <name type="scientific">Rhizobium jaguaris</name>
    <dbReference type="NCBI Taxonomy" id="1312183"/>
    <lineage>
        <taxon>Bacteria</taxon>
        <taxon>Pseudomonadati</taxon>
        <taxon>Pseudomonadota</taxon>
        <taxon>Alphaproteobacteria</taxon>
        <taxon>Hyphomicrobiales</taxon>
        <taxon>Rhizobiaceae</taxon>
        <taxon>Rhizobium/Agrobacterium group</taxon>
        <taxon>Rhizobium</taxon>
    </lineage>
</organism>
<dbReference type="RefSeq" id="WP_120707092.1">
    <property type="nucleotide sequence ID" value="NZ_CP032695.1"/>
</dbReference>
<evidence type="ECO:0000313" key="1">
    <source>
        <dbReference type="EMBL" id="AYG62158.1"/>
    </source>
</evidence>
<dbReference type="Proteomes" id="UP000282195">
    <property type="component" value="Plasmid pRCCGE525c"/>
</dbReference>
<accession>A0A387FUA7</accession>
<proteinExistence type="predicted"/>